<dbReference type="PANTHER" id="PTHR30290:SF64">
    <property type="entry name" value="ABC TRANSPORTER PERIPLASMIC BINDING PROTEIN"/>
    <property type="match status" value="1"/>
</dbReference>
<gene>
    <name evidence="6" type="ORF">Bealeia1_00213</name>
</gene>
<dbReference type="CDD" id="cd08497">
    <property type="entry name" value="MbnE-like"/>
    <property type="match status" value="1"/>
</dbReference>
<keyword evidence="7" id="KW-1185">Reference proteome</keyword>
<dbReference type="Pfam" id="PF00496">
    <property type="entry name" value="SBP_bac_5"/>
    <property type="match status" value="1"/>
</dbReference>
<dbReference type="Gene3D" id="3.40.190.10">
    <property type="entry name" value="Periplasmic binding protein-like II"/>
    <property type="match status" value="1"/>
</dbReference>
<protein>
    <submittedName>
        <fullName evidence="6">ABC transporter substrate-binding protein</fullName>
    </submittedName>
</protein>
<dbReference type="RefSeq" id="WP_331256583.1">
    <property type="nucleotide sequence ID" value="NZ_CP133270.1"/>
</dbReference>
<evidence type="ECO:0000313" key="7">
    <source>
        <dbReference type="Proteomes" id="UP001330434"/>
    </source>
</evidence>
<keyword evidence="3 4" id="KW-0732">Signal</keyword>
<dbReference type="InterPro" id="IPR039424">
    <property type="entry name" value="SBP_5"/>
</dbReference>
<feature type="signal peptide" evidence="4">
    <location>
        <begin position="1"/>
        <end position="22"/>
    </location>
</feature>
<evidence type="ECO:0000256" key="2">
    <source>
        <dbReference type="ARBA" id="ARBA00005695"/>
    </source>
</evidence>
<dbReference type="InterPro" id="IPR030678">
    <property type="entry name" value="Peptide/Ni-bd"/>
</dbReference>
<dbReference type="Proteomes" id="UP001330434">
    <property type="component" value="Chromosome"/>
</dbReference>
<accession>A0ABZ2C0Q6</accession>
<organism evidence="6 7">
    <name type="scientific">Candidatus Bealeia paramacronuclearis</name>
    <dbReference type="NCBI Taxonomy" id="1921001"/>
    <lineage>
        <taxon>Bacteria</taxon>
        <taxon>Pseudomonadati</taxon>
        <taxon>Pseudomonadota</taxon>
        <taxon>Alphaproteobacteria</taxon>
        <taxon>Holosporales</taxon>
        <taxon>Holosporaceae</taxon>
        <taxon>Candidatus Bealeia</taxon>
    </lineage>
</organism>
<comment type="similarity">
    <text evidence="2">Belongs to the bacterial solute-binding protein 5 family.</text>
</comment>
<dbReference type="InterPro" id="IPR000914">
    <property type="entry name" value="SBP_5_dom"/>
</dbReference>
<reference evidence="6 7" key="1">
    <citation type="journal article" date="2024" name="Environ. Microbiol.">
        <title>Novel evolutionary insights on the interactions of the Holosporales (Alphaproteobacteria) with eukaryotic hosts from comparative genomics.</title>
        <authorList>
            <person name="Giovannini M."/>
            <person name="Petroni G."/>
            <person name="Castelli M."/>
        </authorList>
    </citation>
    <scope>NUCLEOTIDE SEQUENCE [LARGE SCALE GENOMIC DNA]</scope>
    <source>
        <strain evidence="6 7">US_Bl 15I1</strain>
    </source>
</reference>
<feature type="domain" description="Solute-binding protein family 5" evidence="5">
    <location>
        <begin position="98"/>
        <end position="505"/>
    </location>
</feature>
<dbReference type="SUPFAM" id="SSF53850">
    <property type="entry name" value="Periplasmic binding protein-like II"/>
    <property type="match status" value="1"/>
</dbReference>
<evidence type="ECO:0000256" key="4">
    <source>
        <dbReference type="SAM" id="SignalP"/>
    </source>
</evidence>
<evidence type="ECO:0000313" key="6">
    <source>
        <dbReference type="EMBL" id="WVX66042.1"/>
    </source>
</evidence>
<dbReference type="Gene3D" id="3.10.105.10">
    <property type="entry name" value="Dipeptide-binding Protein, Domain 3"/>
    <property type="match status" value="1"/>
</dbReference>
<evidence type="ECO:0000256" key="1">
    <source>
        <dbReference type="ARBA" id="ARBA00004418"/>
    </source>
</evidence>
<dbReference type="PANTHER" id="PTHR30290">
    <property type="entry name" value="PERIPLASMIC BINDING COMPONENT OF ABC TRANSPORTER"/>
    <property type="match status" value="1"/>
</dbReference>
<feature type="chain" id="PRO_5045467425" evidence="4">
    <location>
        <begin position="23"/>
        <end position="604"/>
    </location>
</feature>
<evidence type="ECO:0000259" key="5">
    <source>
        <dbReference type="Pfam" id="PF00496"/>
    </source>
</evidence>
<comment type="subcellular location">
    <subcellularLocation>
        <location evidence="1">Periplasm</location>
    </subcellularLocation>
</comment>
<sequence>MKLLRNLLVGVSLCSFHLQAEAQHGIAMHGDMKYGKEFKHFDVVNPTAPQGGEYRMGLVGTFDSVNPFITKGKAAAGVRELTIDGLLKRSPDEPFSLYGLIAESVDVALDRSWVIYTLNPKAKWHDGKPITVNDVKFSLEIQRDRGNPSRKLFFVKVDTVEILNDKQIKFTFKKIDGQYDAEMPLIIGLMAILPEHYFKTVDFEKTGLTPILGSGPYKISEIDPGRKIVYQKVDNYWAKDLPVNKGIYNFDQVRFEYFGNTTVAFEAFKSGEIDLWEETDPSAWIKEYDFHAIQDGRVSKVEIPHRHQVGMNAFAFNIRNPLFVDEKVRRALAYVFDFEWLNKNIYYGTLTRTLSFFDNTELASKGLPQGEELALLEKYKEKLPNAVFTEEYKLPTTDGSGNIREHLRQAKRLLAEAGWVTKDGKLLNEKTGKPFEFEILLNSPANEKVALAFSRNLGLLGVKANVRTVDSAQYENRRVNKDYDMIISFWGHTLSPGSEQKYYWSSLAADAPGTRNYPGIKSPAIDALCDDVTAARSRKDLITAIRALDRSLLAHHLIIPIGHRSKDYIAYWNKLEHPTFGPDGIPNFTMWWMKTKENEGSQTK</sequence>
<name>A0ABZ2C0Q6_9PROT</name>
<dbReference type="EMBL" id="CP133270">
    <property type="protein sequence ID" value="WVX66042.1"/>
    <property type="molecule type" value="Genomic_DNA"/>
</dbReference>
<dbReference type="PIRSF" id="PIRSF002741">
    <property type="entry name" value="MppA"/>
    <property type="match status" value="1"/>
</dbReference>
<proteinExistence type="inferred from homology"/>
<evidence type="ECO:0000256" key="3">
    <source>
        <dbReference type="ARBA" id="ARBA00022729"/>
    </source>
</evidence>